<dbReference type="SUPFAM" id="SSF51206">
    <property type="entry name" value="cAMP-binding domain-like"/>
    <property type="match status" value="1"/>
</dbReference>
<dbReference type="InterPro" id="IPR014710">
    <property type="entry name" value="RmlC-like_jellyroll"/>
</dbReference>
<sequence>MDSLPDFPLLSLFDHARLGGGGAKRKHYSKGQLLYLADQFCSTLDVVLSGSISIQSIDAEGNVFKARVLQAGDIYGATLLFGSFNRYPMQVVCDSQAEILHLKKSLVLQLCEENQQFLLALLALISDRAHELSRTVSQLSAQSLKESLLGYLQTLSHQQGSTLVMLPTSKKELADRLGFARTSVSRALKAMEEEGLLSLEGRVIHLHISSKS</sequence>
<evidence type="ECO:0000256" key="2">
    <source>
        <dbReference type="ARBA" id="ARBA00023125"/>
    </source>
</evidence>
<accession>A0A644Y757</accession>
<name>A0A644Y757_9ZZZZ</name>
<evidence type="ECO:0000256" key="1">
    <source>
        <dbReference type="ARBA" id="ARBA00023015"/>
    </source>
</evidence>
<dbReference type="Pfam" id="PF00027">
    <property type="entry name" value="cNMP_binding"/>
    <property type="match status" value="1"/>
</dbReference>
<dbReference type="PANTHER" id="PTHR24567">
    <property type="entry name" value="CRP FAMILY TRANSCRIPTIONAL REGULATORY PROTEIN"/>
    <property type="match status" value="1"/>
</dbReference>
<gene>
    <name evidence="5" type="primary">vfr_3</name>
    <name evidence="5" type="ORF">SDC9_70252</name>
</gene>
<dbReference type="AlphaFoldDB" id="A0A644Y757"/>
<dbReference type="PANTHER" id="PTHR24567:SF58">
    <property type="entry name" value="CYCLIC AMP-BINDING REGULATORY PROTEIN"/>
    <property type="match status" value="1"/>
</dbReference>
<feature type="domain" description="HTH crp-type" evidence="4">
    <location>
        <begin position="142"/>
        <end position="210"/>
    </location>
</feature>
<keyword evidence="1" id="KW-0805">Transcription regulation</keyword>
<dbReference type="PRINTS" id="PR00035">
    <property type="entry name" value="HTHGNTR"/>
</dbReference>
<dbReference type="InterPro" id="IPR000524">
    <property type="entry name" value="Tscrpt_reg_HTH_GntR"/>
</dbReference>
<dbReference type="CDD" id="cd00038">
    <property type="entry name" value="CAP_ED"/>
    <property type="match status" value="1"/>
</dbReference>
<evidence type="ECO:0000313" key="5">
    <source>
        <dbReference type="EMBL" id="MPM23778.1"/>
    </source>
</evidence>
<keyword evidence="3" id="KW-0804">Transcription</keyword>
<protein>
    <submittedName>
        <fullName evidence="5">Cyclic AMP receptor-like protein</fullName>
    </submittedName>
</protein>
<dbReference type="GO" id="GO:0003700">
    <property type="term" value="F:DNA-binding transcription factor activity"/>
    <property type="evidence" value="ECO:0007669"/>
    <property type="project" value="InterPro"/>
</dbReference>
<dbReference type="GO" id="GO:0005829">
    <property type="term" value="C:cytosol"/>
    <property type="evidence" value="ECO:0007669"/>
    <property type="project" value="TreeGrafter"/>
</dbReference>
<dbReference type="InterPro" id="IPR036390">
    <property type="entry name" value="WH_DNA-bd_sf"/>
</dbReference>
<keyword evidence="5" id="KW-0675">Receptor</keyword>
<dbReference type="InterPro" id="IPR018490">
    <property type="entry name" value="cNMP-bd_dom_sf"/>
</dbReference>
<dbReference type="InterPro" id="IPR000595">
    <property type="entry name" value="cNMP-bd_dom"/>
</dbReference>
<dbReference type="SMART" id="SM00419">
    <property type="entry name" value="HTH_CRP"/>
    <property type="match status" value="1"/>
</dbReference>
<dbReference type="EMBL" id="VSSQ01004110">
    <property type="protein sequence ID" value="MPM23778.1"/>
    <property type="molecule type" value="Genomic_DNA"/>
</dbReference>
<reference evidence="5" key="1">
    <citation type="submission" date="2019-08" db="EMBL/GenBank/DDBJ databases">
        <authorList>
            <person name="Kucharzyk K."/>
            <person name="Murdoch R.W."/>
            <person name="Higgins S."/>
            <person name="Loffler F."/>
        </authorList>
    </citation>
    <scope>NUCLEOTIDE SEQUENCE</scope>
</reference>
<dbReference type="Gene3D" id="2.60.120.10">
    <property type="entry name" value="Jelly Rolls"/>
    <property type="match status" value="1"/>
</dbReference>
<dbReference type="Pfam" id="PF13545">
    <property type="entry name" value="HTH_Crp_2"/>
    <property type="match status" value="1"/>
</dbReference>
<evidence type="ECO:0000256" key="3">
    <source>
        <dbReference type="ARBA" id="ARBA00023163"/>
    </source>
</evidence>
<proteinExistence type="predicted"/>
<dbReference type="PROSITE" id="PS51063">
    <property type="entry name" value="HTH_CRP_2"/>
    <property type="match status" value="1"/>
</dbReference>
<keyword evidence="2" id="KW-0238">DNA-binding</keyword>
<evidence type="ECO:0000259" key="4">
    <source>
        <dbReference type="PROSITE" id="PS51063"/>
    </source>
</evidence>
<dbReference type="CDD" id="cd00092">
    <property type="entry name" value="HTH_CRP"/>
    <property type="match status" value="1"/>
</dbReference>
<dbReference type="GO" id="GO:0003677">
    <property type="term" value="F:DNA binding"/>
    <property type="evidence" value="ECO:0007669"/>
    <property type="project" value="UniProtKB-KW"/>
</dbReference>
<dbReference type="InterPro" id="IPR050397">
    <property type="entry name" value="Env_Response_Regulators"/>
</dbReference>
<dbReference type="SUPFAM" id="SSF46785">
    <property type="entry name" value="Winged helix' DNA-binding domain"/>
    <property type="match status" value="1"/>
</dbReference>
<dbReference type="InterPro" id="IPR012318">
    <property type="entry name" value="HTH_CRP"/>
</dbReference>
<organism evidence="5">
    <name type="scientific">bioreactor metagenome</name>
    <dbReference type="NCBI Taxonomy" id="1076179"/>
    <lineage>
        <taxon>unclassified sequences</taxon>
        <taxon>metagenomes</taxon>
        <taxon>ecological metagenomes</taxon>
    </lineage>
</organism>
<comment type="caution">
    <text evidence="5">The sequence shown here is derived from an EMBL/GenBank/DDBJ whole genome shotgun (WGS) entry which is preliminary data.</text>
</comment>